<dbReference type="InterPro" id="IPR000917">
    <property type="entry name" value="Sulfatase_N"/>
</dbReference>
<evidence type="ECO:0000313" key="3">
    <source>
        <dbReference type="EMBL" id="PXA05634.1"/>
    </source>
</evidence>
<dbReference type="RefSeq" id="WP_110129713.1">
    <property type="nucleotide sequence ID" value="NZ_QHJQ01000001.1"/>
</dbReference>
<name>A0A317ZIU2_9BACT</name>
<dbReference type="Proteomes" id="UP000247099">
    <property type="component" value="Unassembled WGS sequence"/>
</dbReference>
<dbReference type="Gene3D" id="1.25.10.10">
    <property type="entry name" value="Leucine-rich Repeat Variant"/>
    <property type="match status" value="1"/>
</dbReference>
<gene>
    <name evidence="3" type="ORF">DDZ13_01810</name>
</gene>
<feature type="domain" description="Sulfatase N-terminal" evidence="2">
    <location>
        <begin position="28"/>
        <end position="300"/>
    </location>
</feature>
<dbReference type="InParanoid" id="A0A317ZIU2"/>
<dbReference type="OrthoDB" id="9762324at2"/>
<dbReference type="AlphaFoldDB" id="A0A317ZIU2"/>
<dbReference type="PANTHER" id="PTHR43751:SF1">
    <property type="entry name" value="SULFATASE ATSG-RELATED"/>
    <property type="match status" value="1"/>
</dbReference>
<dbReference type="CDD" id="cd16027">
    <property type="entry name" value="SGSH"/>
    <property type="match status" value="1"/>
</dbReference>
<accession>A0A317ZIU2</accession>
<evidence type="ECO:0000259" key="2">
    <source>
        <dbReference type="Pfam" id="PF00884"/>
    </source>
</evidence>
<evidence type="ECO:0000256" key="1">
    <source>
        <dbReference type="SAM" id="SignalP"/>
    </source>
</evidence>
<keyword evidence="4" id="KW-1185">Reference proteome</keyword>
<protein>
    <submittedName>
        <fullName evidence="3">Sulfatase</fullName>
    </submittedName>
</protein>
<dbReference type="Gene3D" id="3.40.720.10">
    <property type="entry name" value="Alkaline Phosphatase, subunit A"/>
    <property type="match status" value="1"/>
</dbReference>
<keyword evidence="1" id="KW-0732">Signal</keyword>
<comment type="caution">
    <text evidence="3">The sequence shown here is derived from an EMBL/GenBank/DDBJ whole genome shotgun (WGS) entry which is preliminary data.</text>
</comment>
<dbReference type="SUPFAM" id="SSF48371">
    <property type="entry name" value="ARM repeat"/>
    <property type="match status" value="1"/>
</dbReference>
<feature type="chain" id="PRO_5016426607" evidence="1">
    <location>
        <begin position="25"/>
        <end position="618"/>
    </location>
</feature>
<dbReference type="Pfam" id="PF00884">
    <property type="entry name" value="Sulfatase"/>
    <property type="match status" value="1"/>
</dbReference>
<evidence type="ECO:0000313" key="4">
    <source>
        <dbReference type="Proteomes" id="UP000247099"/>
    </source>
</evidence>
<dbReference type="InterPro" id="IPR052701">
    <property type="entry name" value="GAG_Ulvan_Degrading_Sulfatases"/>
</dbReference>
<sequence length="618" mass="69609">MRSLRHYSFLYLAFGLFSALAAQAGDRPNILWIVSEDNGPFLGCYGDENAKTPNLDRLAQRGIRYENFFANAPVCAVARSSWIFGVPAVTTGTLHMRSQYRVPRERFKTYPELMKSAGYYVTNNSKTDYNTSSIQPNRIWNESSKKAHYRKRPDGAPFFAVFNIHHSHESRIFPGRKPSTRRVSADAIHTPPYQKGTPETIDDWRAYYERLEQMDAEVGRLLEELEASGEAENTIVVYCSDHGGVTLRSKRYLYDSGTRVPLIVSFPEKWQHLSPSAPGSASERLVQFIDLPKTFLSLQGVQVPEVMSGRVFLGEEVELAPESVFLFSGRFDEAPDNSRAVTDGRWKYIRNFEPDRPLFQMLNYPMRQAGQVSQWEAYQAGKTNDKQSAHYLPPQAEELYDTQADPDEVNNLAESRPEKLQAMRTQLRDHILARHDLGFIPEPMMEALNVVKTQTIYSFGQSEASYPLPRILDLAILASNADPANQPALVRAFQDENPIIRYWALVGLRVLGARAQNVDGLLQEALADPAPSVRIQAAICLARRDQRERALQFLLREAQTASADIHAAWALDAIKLLDAPEALDGLSEKEIEGLKKGFNTRRIVGLLQAGGSVSRMPE</sequence>
<dbReference type="PANTHER" id="PTHR43751">
    <property type="entry name" value="SULFATASE"/>
    <property type="match status" value="1"/>
</dbReference>
<dbReference type="SUPFAM" id="SSF53649">
    <property type="entry name" value="Alkaline phosphatase-like"/>
    <property type="match status" value="1"/>
</dbReference>
<dbReference type="InterPro" id="IPR016024">
    <property type="entry name" value="ARM-type_fold"/>
</dbReference>
<feature type="signal peptide" evidence="1">
    <location>
        <begin position="1"/>
        <end position="24"/>
    </location>
</feature>
<organism evidence="3 4">
    <name type="scientific">Coraliomargarita sinensis</name>
    <dbReference type="NCBI Taxonomy" id="2174842"/>
    <lineage>
        <taxon>Bacteria</taxon>
        <taxon>Pseudomonadati</taxon>
        <taxon>Verrucomicrobiota</taxon>
        <taxon>Opitutia</taxon>
        <taxon>Puniceicoccales</taxon>
        <taxon>Coraliomargaritaceae</taxon>
        <taxon>Coraliomargarita</taxon>
    </lineage>
</organism>
<dbReference type="InterPro" id="IPR017850">
    <property type="entry name" value="Alkaline_phosphatase_core_sf"/>
</dbReference>
<dbReference type="EMBL" id="QHJQ01000001">
    <property type="protein sequence ID" value="PXA05634.1"/>
    <property type="molecule type" value="Genomic_DNA"/>
</dbReference>
<reference evidence="3 4" key="1">
    <citation type="submission" date="2018-05" db="EMBL/GenBank/DDBJ databases">
        <title>Coraliomargarita sinensis sp. nov., isolated from a marine solar saltern.</title>
        <authorList>
            <person name="Zhou L.Y."/>
        </authorList>
    </citation>
    <scope>NUCLEOTIDE SEQUENCE [LARGE SCALE GENOMIC DNA]</scope>
    <source>
        <strain evidence="3 4">WN38</strain>
    </source>
</reference>
<proteinExistence type="predicted"/>
<dbReference type="InterPro" id="IPR011989">
    <property type="entry name" value="ARM-like"/>
</dbReference>